<reference evidence="1" key="1">
    <citation type="submission" date="2014-09" db="EMBL/GenBank/DDBJ databases">
        <authorList>
            <person name="Magalhaes I.L.F."/>
            <person name="Oliveira U."/>
            <person name="Santos F.R."/>
            <person name="Vidigal T.H.D.A."/>
            <person name="Brescovit A.D."/>
            <person name="Santos A.J."/>
        </authorList>
    </citation>
    <scope>NUCLEOTIDE SEQUENCE</scope>
    <source>
        <tissue evidence="1">Shoot tissue taken approximately 20 cm above the soil surface</tissue>
    </source>
</reference>
<reference evidence="1" key="2">
    <citation type="journal article" date="2015" name="Data Brief">
        <title>Shoot transcriptome of the giant reed, Arundo donax.</title>
        <authorList>
            <person name="Barrero R.A."/>
            <person name="Guerrero F.D."/>
            <person name="Moolhuijzen P."/>
            <person name="Goolsby J.A."/>
            <person name="Tidwell J."/>
            <person name="Bellgard S.E."/>
            <person name="Bellgard M.I."/>
        </authorList>
    </citation>
    <scope>NUCLEOTIDE SEQUENCE</scope>
    <source>
        <tissue evidence="1">Shoot tissue taken approximately 20 cm above the soil surface</tissue>
    </source>
</reference>
<name>A0A0A9H3T8_ARUDO</name>
<dbReference type="AlphaFoldDB" id="A0A0A9H3T8"/>
<proteinExistence type="predicted"/>
<accession>A0A0A9H3T8</accession>
<sequence length="69" mass="7815">MFCSSLVNTLHSTKMSLTENDLYLKKKKLFDETCSCCKPTTAPTCILIVKYVVQNFDNLAPKKDMHGNI</sequence>
<protein>
    <submittedName>
        <fullName evidence="1">Uncharacterized protein</fullName>
    </submittedName>
</protein>
<dbReference type="EMBL" id="GBRH01168385">
    <property type="protein sequence ID" value="JAE29511.1"/>
    <property type="molecule type" value="Transcribed_RNA"/>
</dbReference>
<evidence type="ECO:0000313" key="1">
    <source>
        <dbReference type="EMBL" id="JAE29511.1"/>
    </source>
</evidence>
<organism evidence="1">
    <name type="scientific">Arundo donax</name>
    <name type="common">Giant reed</name>
    <name type="synonym">Donax arundinaceus</name>
    <dbReference type="NCBI Taxonomy" id="35708"/>
    <lineage>
        <taxon>Eukaryota</taxon>
        <taxon>Viridiplantae</taxon>
        <taxon>Streptophyta</taxon>
        <taxon>Embryophyta</taxon>
        <taxon>Tracheophyta</taxon>
        <taxon>Spermatophyta</taxon>
        <taxon>Magnoliopsida</taxon>
        <taxon>Liliopsida</taxon>
        <taxon>Poales</taxon>
        <taxon>Poaceae</taxon>
        <taxon>PACMAD clade</taxon>
        <taxon>Arundinoideae</taxon>
        <taxon>Arundineae</taxon>
        <taxon>Arundo</taxon>
    </lineage>
</organism>